<accession>A0ABW3D6G7</accession>
<organism evidence="2 3">
    <name type="scientific">Paenibacillus residui</name>
    <dbReference type="NCBI Taxonomy" id="629724"/>
    <lineage>
        <taxon>Bacteria</taxon>
        <taxon>Bacillati</taxon>
        <taxon>Bacillota</taxon>
        <taxon>Bacilli</taxon>
        <taxon>Bacillales</taxon>
        <taxon>Paenibacillaceae</taxon>
        <taxon>Paenibacillus</taxon>
    </lineage>
</organism>
<dbReference type="Gene3D" id="3.40.50.1110">
    <property type="entry name" value="SGNH hydrolase"/>
    <property type="match status" value="1"/>
</dbReference>
<dbReference type="InterPro" id="IPR036514">
    <property type="entry name" value="SGNH_hydro_sf"/>
</dbReference>
<sequence length="272" mass="30369">MNSSRLLWRTTGLVAVLSTLLFLFGFVYAVKSIWYPSAGEPAISREKPVEANPLLSSDKIQIVALGDSLTKGQGDITGEGYVGKVKKRLESATGKDVYVWNYAVGGLRTSQLLDYIYNDNGEIPQSIQKANLVFVTIGGNDLFQFGFGSAAATNSDSLEIDFDSVAQQMPDALERLERILNRIAELNPKARIIYVGLYHPFLDFDSVGQGSLLLHEWNHHATSLSTKLHNLTVVPTYDLFETYLTKYLANDHFHPNEDGYERMAERVMQVLE</sequence>
<comment type="caution">
    <text evidence="2">The sequence shown here is derived from an EMBL/GenBank/DDBJ whole genome shotgun (WGS) entry which is preliminary data.</text>
</comment>
<dbReference type="Proteomes" id="UP001597120">
    <property type="component" value="Unassembled WGS sequence"/>
</dbReference>
<gene>
    <name evidence="2" type="ORF">ACFQ03_01680</name>
</gene>
<feature type="domain" description="SGNH hydrolase-type esterase" evidence="1">
    <location>
        <begin position="64"/>
        <end position="262"/>
    </location>
</feature>
<keyword evidence="3" id="KW-1185">Reference proteome</keyword>
<proteinExistence type="predicted"/>
<name>A0ABW3D6G7_9BACL</name>
<dbReference type="PANTHER" id="PTHR30383:SF27">
    <property type="entry name" value="SPORE GERMINATION LIPASE LIPC"/>
    <property type="match status" value="1"/>
</dbReference>
<evidence type="ECO:0000259" key="1">
    <source>
        <dbReference type="Pfam" id="PF13472"/>
    </source>
</evidence>
<dbReference type="SUPFAM" id="SSF52266">
    <property type="entry name" value="SGNH hydrolase"/>
    <property type="match status" value="1"/>
</dbReference>
<reference evidence="3" key="1">
    <citation type="journal article" date="2019" name="Int. J. Syst. Evol. Microbiol.">
        <title>The Global Catalogue of Microorganisms (GCM) 10K type strain sequencing project: providing services to taxonomists for standard genome sequencing and annotation.</title>
        <authorList>
            <consortium name="The Broad Institute Genomics Platform"/>
            <consortium name="The Broad Institute Genome Sequencing Center for Infectious Disease"/>
            <person name="Wu L."/>
            <person name="Ma J."/>
        </authorList>
    </citation>
    <scope>NUCLEOTIDE SEQUENCE [LARGE SCALE GENOMIC DNA]</scope>
    <source>
        <strain evidence="3">CCUG 57263</strain>
    </source>
</reference>
<dbReference type="PANTHER" id="PTHR30383">
    <property type="entry name" value="THIOESTERASE 1/PROTEASE 1/LYSOPHOSPHOLIPASE L1"/>
    <property type="match status" value="1"/>
</dbReference>
<dbReference type="RefSeq" id="WP_144940850.1">
    <property type="nucleotide sequence ID" value="NZ_JBHTIU010000003.1"/>
</dbReference>
<dbReference type="Pfam" id="PF13472">
    <property type="entry name" value="Lipase_GDSL_2"/>
    <property type="match status" value="1"/>
</dbReference>
<dbReference type="InterPro" id="IPR013830">
    <property type="entry name" value="SGNH_hydro"/>
</dbReference>
<evidence type="ECO:0000313" key="3">
    <source>
        <dbReference type="Proteomes" id="UP001597120"/>
    </source>
</evidence>
<dbReference type="InterPro" id="IPR051532">
    <property type="entry name" value="Ester_Hydrolysis_Enzymes"/>
</dbReference>
<evidence type="ECO:0000313" key="2">
    <source>
        <dbReference type="EMBL" id="MFD0867859.1"/>
    </source>
</evidence>
<dbReference type="EMBL" id="JBHTIU010000003">
    <property type="protein sequence ID" value="MFD0867859.1"/>
    <property type="molecule type" value="Genomic_DNA"/>
</dbReference>
<protein>
    <submittedName>
        <fullName evidence="2">GDSL-type esterase/lipase family protein</fullName>
    </submittedName>
</protein>